<dbReference type="AlphaFoldDB" id="A0A9N9C2A9"/>
<evidence type="ECO:0000313" key="1">
    <source>
        <dbReference type="EMBL" id="CAG8584041.1"/>
    </source>
</evidence>
<organism evidence="1 2">
    <name type="scientific">Ambispora gerdemannii</name>
    <dbReference type="NCBI Taxonomy" id="144530"/>
    <lineage>
        <taxon>Eukaryota</taxon>
        <taxon>Fungi</taxon>
        <taxon>Fungi incertae sedis</taxon>
        <taxon>Mucoromycota</taxon>
        <taxon>Glomeromycotina</taxon>
        <taxon>Glomeromycetes</taxon>
        <taxon>Archaeosporales</taxon>
        <taxon>Ambisporaceae</taxon>
        <taxon>Ambispora</taxon>
    </lineage>
</organism>
<proteinExistence type="predicted"/>
<accession>A0A9N9C2A9</accession>
<name>A0A9N9C2A9_9GLOM</name>
<keyword evidence="2" id="KW-1185">Reference proteome</keyword>
<dbReference type="EMBL" id="CAJVPL010001708">
    <property type="protein sequence ID" value="CAG8584041.1"/>
    <property type="molecule type" value="Genomic_DNA"/>
</dbReference>
<dbReference type="Proteomes" id="UP000789831">
    <property type="component" value="Unassembled WGS sequence"/>
</dbReference>
<evidence type="ECO:0000313" key="2">
    <source>
        <dbReference type="Proteomes" id="UP000789831"/>
    </source>
</evidence>
<reference evidence="1" key="1">
    <citation type="submission" date="2021-06" db="EMBL/GenBank/DDBJ databases">
        <authorList>
            <person name="Kallberg Y."/>
            <person name="Tangrot J."/>
            <person name="Rosling A."/>
        </authorList>
    </citation>
    <scope>NUCLEOTIDE SEQUENCE</scope>
    <source>
        <strain evidence="1">MT106</strain>
    </source>
</reference>
<protein>
    <submittedName>
        <fullName evidence="1">13139_t:CDS:1</fullName>
    </submittedName>
</protein>
<gene>
    <name evidence="1" type="ORF">AGERDE_LOCUS8269</name>
</gene>
<comment type="caution">
    <text evidence="1">The sequence shown here is derived from an EMBL/GenBank/DDBJ whole genome shotgun (WGS) entry which is preliminary data.</text>
</comment>
<sequence>MQDIFTLKTWIPPDYEIDETFSEIKKKGKEFLWFHLFIRQNKLQNTSLHSLLSPFHLETIKLLQIALHNVFPNLYPSMASTTLSQSDSSFKKLQSAIKKENTPINSIQRKKREIDMILYDNTDDEEEHIQSGIHLDPSGKIFSPLSIQALMLKYNACSTSIIHS</sequence>